<evidence type="ECO:0000313" key="1">
    <source>
        <dbReference type="EMBL" id="MDR6244444.1"/>
    </source>
</evidence>
<gene>
    <name evidence="1" type="ORF">JOC58_002337</name>
</gene>
<evidence type="ECO:0008006" key="3">
    <source>
        <dbReference type="Google" id="ProtNLM"/>
    </source>
</evidence>
<dbReference type="Pfam" id="PF09388">
    <property type="entry name" value="SpoOE-like"/>
    <property type="match status" value="1"/>
</dbReference>
<protein>
    <recommendedName>
        <fullName evidence="3">Aspartyl-phosphate phosphatase Spo0E family protein</fullName>
    </recommendedName>
</protein>
<reference evidence="1 2" key="1">
    <citation type="submission" date="2023-07" db="EMBL/GenBank/DDBJ databases">
        <title>Genomic Encyclopedia of Type Strains, Phase IV (KMG-IV): sequencing the most valuable type-strain genomes for metagenomic binning, comparative biology and taxonomic classification.</title>
        <authorList>
            <person name="Goeker M."/>
        </authorList>
    </citation>
    <scope>NUCLEOTIDE SEQUENCE [LARGE SCALE GENOMIC DNA]</scope>
    <source>
        <strain evidence="1 2">DSM 22170</strain>
    </source>
</reference>
<organism evidence="1 2">
    <name type="scientific">Paenibacillus hunanensis</name>
    <dbReference type="NCBI Taxonomy" id="539262"/>
    <lineage>
        <taxon>Bacteria</taxon>
        <taxon>Bacillati</taxon>
        <taxon>Bacillota</taxon>
        <taxon>Bacilli</taxon>
        <taxon>Bacillales</taxon>
        <taxon>Paenibacillaceae</taxon>
        <taxon>Paenibacillus</taxon>
    </lineage>
</organism>
<dbReference type="RefSeq" id="WP_229685566.1">
    <property type="nucleotide sequence ID" value="NZ_BMMB01000001.1"/>
</dbReference>
<dbReference type="Proteomes" id="UP001185028">
    <property type="component" value="Unassembled WGS sequence"/>
</dbReference>
<proteinExistence type="predicted"/>
<dbReference type="Gene3D" id="4.10.280.10">
    <property type="entry name" value="Helix-loop-helix DNA-binding domain"/>
    <property type="match status" value="1"/>
</dbReference>
<evidence type="ECO:0000313" key="2">
    <source>
        <dbReference type="Proteomes" id="UP001185028"/>
    </source>
</evidence>
<dbReference type="InterPro" id="IPR037208">
    <property type="entry name" value="Spo0E-like_sf"/>
</dbReference>
<dbReference type="EMBL" id="JAVDQH010000008">
    <property type="protein sequence ID" value="MDR6244444.1"/>
    <property type="molecule type" value="Genomic_DNA"/>
</dbReference>
<comment type="caution">
    <text evidence="1">The sequence shown here is derived from an EMBL/GenBank/DDBJ whole genome shotgun (WGS) entry which is preliminary data.</text>
</comment>
<accession>A0ABU1IZ48</accession>
<dbReference type="InterPro" id="IPR018540">
    <property type="entry name" value="Spo0E-like"/>
</dbReference>
<dbReference type="InterPro" id="IPR036638">
    <property type="entry name" value="HLH_DNA-bd_sf"/>
</dbReference>
<name>A0ABU1IZ48_9BACL</name>
<keyword evidence="2" id="KW-1185">Reference proteome</keyword>
<dbReference type="SUPFAM" id="SSF140500">
    <property type="entry name" value="BAS1536-like"/>
    <property type="match status" value="1"/>
</dbReference>
<sequence>MYCAEYSVPIYRGLMLSENKVPWPQQPDHATQLISLENEIHMLRTRMEQMFIEKQSFTVEDVLEISMLLDIRINEYMHMRYNSKQEN</sequence>